<reference evidence="2 3" key="1">
    <citation type="submission" date="2016-10" db="EMBL/GenBank/DDBJ databases">
        <title>Genome sequence of the basidiomycete white-rot fungus Trametes pubescens.</title>
        <authorList>
            <person name="Makela M.R."/>
            <person name="Granchi Z."/>
            <person name="Peng M."/>
            <person name="De Vries R.P."/>
            <person name="Grigoriev I."/>
            <person name="Riley R."/>
            <person name="Hilden K."/>
        </authorList>
    </citation>
    <scope>NUCLEOTIDE SEQUENCE [LARGE SCALE GENOMIC DNA]</scope>
    <source>
        <strain evidence="2 3">FBCC735</strain>
    </source>
</reference>
<protein>
    <submittedName>
        <fullName evidence="2">Uncharacterized protein</fullName>
    </submittedName>
</protein>
<organism evidence="2 3">
    <name type="scientific">Trametes pubescens</name>
    <name type="common">White-rot fungus</name>
    <dbReference type="NCBI Taxonomy" id="154538"/>
    <lineage>
        <taxon>Eukaryota</taxon>
        <taxon>Fungi</taxon>
        <taxon>Dikarya</taxon>
        <taxon>Basidiomycota</taxon>
        <taxon>Agaricomycotina</taxon>
        <taxon>Agaricomycetes</taxon>
        <taxon>Polyporales</taxon>
        <taxon>Polyporaceae</taxon>
        <taxon>Trametes</taxon>
    </lineage>
</organism>
<feature type="compositionally biased region" description="Basic and acidic residues" evidence="1">
    <location>
        <begin position="82"/>
        <end position="97"/>
    </location>
</feature>
<proteinExistence type="predicted"/>
<dbReference type="OrthoDB" id="3146826at2759"/>
<feature type="compositionally biased region" description="Polar residues" evidence="1">
    <location>
        <begin position="1"/>
        <end position="16"/>
    </location>
</feature>
<sequence length="109" mass="12201">MVNQSRGSHNTASANQDDIEYHPQTGGASGNAAYDDNLDYKKEDRETKRSEQSGQIPRREVDDLLSSSTEEERDVSGYTRGVDVDAYKQERDMDRELGQTGVIDDEEAV</sequence>
<evidence type="ECO:0000256" key="1">
    <source>
        <dbReference type="SAM" id="MobiDB-lite"/>
    </source>
</evidence>
<feature type="region of interest" description="Disordered" evidence="1">
    <location>
        <begin position="1"/>
        <end position="109"/>
    </location>
</feature>
<evidence type="ECO:0000313" key="2">
    <source>
        <dbReference type="EMBL" id="OJT04854.1"/>
    </source>
</evidence>
<feature type="compositionally biased region" description="Basic and acidic residues" evidence="1">
    <location>
        <begin position="38"/>
        <end position="62"/>
    </location>
</feature>
<dbReference type="EMBL" id="MNAD01001516">
    <property type="protein sequence ID" value="OJT04854.1"/>
    <property type="molecule type" value="Genomic_DNA"/>
</dbReference>
<dbReference type="AlphaFoldDB" id="A0A1M2VBC2"/>
<accession>A0A1M2VBC2</accession>
<gene>
    <name evidence="2" type="ORF">TRAPUB_4426</name>
</gene>
<comment type="caution">
    <text evidence="2">The sequence shown here is derived from an EMBL/GenBank/DDBJ whole genome shotgun (WGS) entry which is preliminary data.</text>
</comment>
<dbReference type="OMA" id="MTYNPQA"/>
<keyword evidence="3" id="KW-1185">Reference proteome</keyword>
<dbReference type="Proteomes" id="UP000184267">
    <property type="component" value="Unassembled WGS sequence"/>
</dbReference>
<evidence type="ECO:0000313" key="3">
    <source>
        <dbReference type="Proteomes" id="UP000184267"/>
    </source>
</evidence>
<name>A0A1M2VBC2_TRAPU</name>